<dbReference type="KEGG" id="smon:AWR27_13125"/>
<gene>
    <name evidence="1" type="ORF">AWR27_13125</name>
</gene>
<accession>A0A1P9WXY3</accession>
<dbReference type="EMBL" id="CP014263">
    <property type="protein sequence ID" value="AQG80178.1"/>
    <property type="molecule type" value="Genomic_DNA"/>
</dbReference>
<sequence>MATFDEHIKQAQHNLHFLSSINDNTSVQNCIDWQVTVCFYTALHLVNAHLATFSLQYRSHTDAKHALNPQRAASPSKLPEDEYAAYISLQMLSRRSRYLVNEKDGQIGAGQAAYTYDKHLAKAIRHLDRLAQYFQNRYKLSLPIVLMRCAGIKQGELHYLMLR</sequence>
<protein>
    <recommendedName>
        <fullName evidence="3">HEPN domain-containing protein</fullName>
    </recommendedName>
</protein>
<evidence type="ECO:0000313" key="1">
    <source>
        <dbReference type="EMBL" id="AQG80178.1"/>
    </source>
</evidence>
<evidence type="ECO:0008006" key="3">
    <source>
        <dbReference type="Google" id="ProtNLM"/>
    </source>
</evidence>
<evidence type="ECO:0000313" key="2">
    <source>
        <dbReference type="Proteomes" id="UP000187941"/>
    </source>
</evidence>
<organism evidence="1 2">
    <name type="scientific">Spirosoma montaniterrae</name>
    <dbReference type="NCBI Taxonomy" id="1178516"/>
    <lineage>
        <taxon>Bacteria</taxon>
        <taxon>Pseudomonadati</taxon>
        <taxon>Bacteroidota</taxon>
        <taxon>Cytophagia</taxon>
        <taxon>Cytophagales</taxon>
        <taxon>Cytophagaceae</taxon>
        <taxon>Spirosoma</taxon>
    </lineage>
</organism>
<keyword evidence="2" id="KW-1185">Reference proteome</keyword>
<reference evidence="1 2" key="1">
    <citation type="submission" date="2016-01" db="EMBL/GenBank/DDBJ databases">
        <authorList>
            <person name="Oliw E.H."/>
        </authorList>
    </citation>
    <scope>NUCLEOTIDE SEQUENCE [LARGE SCALE GENOMIC DNA]</scope>
    <source>
        <strain evidence="1 2">DY10</strain>
    </source>
</reference>
<dbReference type="STRING" id="1178516.AWR27_13125"/>
<dbReference type="Proteomes" id="UP000187941">
    <property type="component" value="Chromosome"/>
</dbReference>
<name>A0A1P9WXY3_9BACT</name>
<dbReference type="AlphaFoldDB" id="A0A1P9WXY3"/>
<proteinExistence type="predicted"/>